<sequence length="127" mass="15164">MRNSIFSIAIIFNLACLSQEKQKDSLFIKFDKSLIDKVKEQNKNSFYYKIKDCDKKEDLVYFLEKKKYYNLKVKKVKCLKEVLKKSNAGSKKNKIDDLKLAKYLSDFLVFFVRRNEFIKVETSYSIE</sequence>
<proteinExistence type="predicted"/>
<protein>
    <submittedName>
        <fullName evidence="1">Uncharacterized protein</fullName>
    </submittedName>
</protein>
<name>A0A975H879_9FLAO</name>
<reference evidence="1 2" key="1">
    <citation type="submission" date="2021-03" db="EMBL/GenBank/DDBJ databases">
        <title>Complete genome of Polaribacter_sp.SM13.</title>
        <authorList>
            <person name="Jeong S.W."/>
            <person name="Bae J.W."/>
        </authorList>
    </citation>
    <scope>NUCLEOTIDE SEQUENCE [LARGE SCALE GENOMIC DNA]</scope>
    <source>
        <strain evidence="1 2">SM13</strain>
    </source>
</reference>
<evidence type="ECO:0000313" key="1">
    <source>
        <dbReference type="EMBL" id="QTE21315.1"/>
    </source>
</evidence>
<dbReference type="AlphaFoldDB" id="A0A975H879"/>
<accession>A0A975H879</accession>
<dbReference type="KEGG" id="pcea:J3359_10790"/>
<gene>
    <name evidence="1" type="ORF">J3359_10790</name>
</gene>
<dbReference type="Proteomes" id="UP000663920">
    <property type="component" value="Chromosome"/>
</dbReference>
<keyword evidence="2" id="KW-1185">Reference proteome</keyword>
<evidence type="ECO:0000313" key="2">
    <source>
        <dbReference type="Proteomes" id="UP000663920"/>
    </source>
</evidence>
<dbReference type="EMBL" id="CP071869">
    <property type="protein sequence ID" value="QTE21315.1"/>
    <property type="molecule type" value="Genomic_DNA"/>
</dbReference>
<organism evidence="1 2">
    <name type="scientific">Polaribacter cellanae</name>
    <dbReference type="NCBI Taxonomy" id="2818493"/>
    <lineage>
        <taxon>Bacteria</taxon>
        <taxon>Pseudomonadati</taxon>
        <taxon>Bacteroidota</taxon>
        <taxon>Flavobacteriia</taxon>
        <taxon>Flavobacteriales</taxon>
        <taxon>Flavobacteriaceae</taxon>
    </lineage>
</organism>
<dbReference type="RefSeq" id="WP_208076874.1">
    <property type="nucleotide sequence ID" value="NZ_CP071869.1"/>
</dbReference>